<dbReference type="RefSeq" id="WP_101522469.1">
    <property type="nucleotide sequence ID" value="NZ_PKLZ01000013.1"/>
</dbReference>
<accession>A0A2N5XZ98</accession>
<feature type="signal peptide" evidence="1">
    <location>
        <begin position="1"/>
        <end position="23"/>
    </location>
</feature>
<feature type="domain" description="Cytochrome P460" evidence="2">
    <location>
        <begin position="36"/>
        <end position="157"/>
    </location>
</feature>
<dbReference type="Pfam" id="PF16694">
    <property type="entry name" value="Cytochrome_P460"/>
    <property type="match status" value="1"/>
</dbReference>
<keyword evidence="4" id="KW-1185">Reference proteome</keyword>
<dbReference type="EMBL" id="PKLZ01000013">
    <property type="protein sequence ID" value="PLW81462.1"/>
    <property type="molecule type" value="Genomic_DNA"/>
</dbReference>
<evidence type="ECO:0000256" key="1">
    <source>
        <dbReference type="SAM" id="SignalP"/>
    </source>
</evidence>
<feature type="chain" id="PRO_5014814564" description="Cytochrome P460 domain-containing protein" evidence="1">
    <location>
        <begin position="24"/>
        <end position="162"/>
    </location>
</feature>
<organism evidence="3 4">
    <name type="scientific">Kineobactrum sediminis</name>
    <dbReference type="NCBI Taxonomy" id="1905677"/>
    <lineage>
        <taxon>Bacteria</taxon>
        <taxon>Pseudomonadati</taxon>
        <taxon>Pseudomonadota</taxon>
        <taxon>Gammaproteobacteria</taxon>
        <taxon>Cellvibrionales</taxon>
        <taxon>Halieaceae</taxon>
        <taxon>Kineobactrum</taxon>
    </lineage>
</organism>
<dbReference type="InterPro" id="IPR038142">
    <property type="entry name" value="Cytochrome_P460_sp"/>
</dbReference>
<dbReference type="Proteomes" id="UP000234845">
    <property type="component" value="Unassembled WGS sequence"/>
</dbReference>
<dbReference type="InterPro" id="IPR032033">
    <property type="entry name" value="Cytochrome_P460"/>
</dbReference>
<dbReference type="Gene3D" id="3.50.70.20">
    <property type="entry name" value="Cytochrome P460"/>
    <property type="match status" value="1"/>
</dbReference>
<name>A0A2N5XZ98_9GAMM</name>
<proteinExistence type="predicted"/>
<reference evidence="4" key="1">
    <citation type="submission" date="2017-11" db="EMBL/GenBank/DDBJ databases">
        <title>The draft genome sequence of Chromatocurvus sp. F02.</title>
        <authorList>
            <person name="Du Z.-J."/>
            <person name="Chang Y.-Q."/>
        </authorList>
    </citation>
    <scope>NUCLEOTIDE SEQUENCE [LARGE SCALE GENOMIC DNA]</scope>
    <source>
        <strain evidence="4">F02</strain>
    </source>
</reference>
<keyword evidence="1" id="KW-0732">Signal</keyword>
<gene>
    <name evidence="3" type="ORF">CWI75_15675</name>
</gene>
<evidence type="ECO:0000313" key="3">
    <source>
        <dbReference type="EMBL" id="PLW81462.1"/>
    </source>
</evidence>
<evidence type="ECO:0000259" key="2">
    <source>
        <dbReference type="Pfam" id="PF16694"/>
    </source>
</evidence>
<dbReference type="OrthoDB" id="511546at2"/>
<comment type="caution">
    <text evidence="3">The sequence shown here is derived from an EMBL/GenBank/DDBJ whole genome shotgun (WGS) entry which is preliminary data.</text>
</comment>
<sequence length="162" mass="17995">MKSIYRISAVLYLAAGSLTIVQASEPLSLPAELDTFRHINTLVVPAADSPIQGVHHFYMNRKGLETFNKDASRKSYPDGTKILGKVYKPIETADGRIKEGQLAAFTYMVKDPESPATKDTGGWHFLKYDAKGKPVEINPVKDCFGCHRPHEASDFVMSRPLQ</sequence>
<evidence type="ECO:0000313" key="4">
    <source>
        <dbReference type="Proteomes" id="UP000234845"/>
    </source>
</evidence>
<protein>
    <recommendedName>
        <fullName evidence="2">Cytochrome P460 domain-containing protein</fullName>
    </recommendedName>
</protein>
<dbReference type="AlphaFoldDB" id="A0A2N5XZ98"/>